<reference evidence="3" key="1">
    <citation type="submission" date="2017-02" db="EMBL/GenBank/DDBJ databases">
        <title>Comparative genomics and description of representatives of a novel lineage of planctomycetes thriving in anoxic sediments.</title>
        <authorList>
            <person name="Spring S."/>
            <person name="Bunk B."/>
            <person name="Sproer C."/>
            <person name="Klenk H.-P."/>
        </authorList>
    </citation>
    <scope>NUCLEOTIDE SEQUENCE [LARGE SCALE GENOMIC DNA]</scope>
    <source>
        <strain evidence="3">L21-RPul-D3</strain>
    </source>
</reference>
<dbReference type="RefSeq" id="WP_161488105.1">
    <property type="nucleotide sequence ID" value="NZ_CP019633.1"/>
</dbReference>
<keyword evidence="3" id="KW-1185">Reference proteome</keyword>
<evidence type="ECO:0000313" key="3">
    <source>
        <dbReference type="Proteomes" id="UP000188273"/>
    </source>
</evidence>
<proteinExistence type="predicted"/>
<dbReference type="Gene3D" id="3.40.50.10490">
    <property type="entry name" value="Glucose-6-phosphate isomerase like protein, domain 1"/>
    <property type="match status" value="1"/>
</dbReference>
<accession>A0A1Q2HNY0</accession>
<dbReference type="InterPro" id="IPR001347">
    <property type="entry name" value="SIS_dom"/>
</dbReference>
<gene>
    <name evidence="2" type="primary">gmhA1</name>
    <name evidence="2" type="ORF">L21SP3_00978</name>
</gene>
<dbReference type="PANTHER" id="PTHR30390">
    <property type="entry name" value="SEDOHEPTULOSE 7-PHOSPHATE ISOMERASE / DNAA INITIATOR-ASSOCIATING FACTOR FOR REPLICATION INITIATION"/>
    <property type="match status" value="1"/>
</dbReference>
<dbReference type="EMBL" id="CP019633">
    <property type="protein sequence ID" value="AQQ09178.1"/>
    <property type="molecule type" value="Genomic_DNA"/>
</dbReference>
<dbReference type="STRING" id="1940790.L21SP3_00978"/>
<name>A0A1Q2HNY0_9BACT</name>
<dbReference type="AlphaFoldDB" id="A0A1Q2HNY0"/>
<protein>
    <submittedName>
        <fullName evidence="2">Phosphoheptose isomerase 1</fullName>
        <ecNumber evidence="2">5.3.1.28</ecNumber>
    </submittedName>
</protein>
<dbReference type="InterPro" id="IPR050099">
    <property type="entry name" value="SIS_GmhA/DiaA_subfam"/>
</dbReference>
<dbReference type="Pfam" id="PF13580">
    <property type="entry name" value="SIS_2"/>
    <property type="match status" value="1"/>
</dbReference>
<dbReference type="KEGG" id="pbu:L21SP3_00978"/>
<dbReference type="Proteomes" id="UP000188273">
    <property type="component" value="Chromosome"/>
</dbReference>
<sequence length="188" mass="20602">MTENIISEYIFEHRKALDNFEKNSSDSLTRAAEIIAKTFKKGGRIYLCGNGGSAADCSHIASELVGRFKKERKAMPAMTFTADPAVFTSLGNDFNYSSIFLRQVEAYVRKGDILWAISTSGSSENVLKAILKAKQIGAEIISLTGRPNSIIESHSNCCICANTEITSTAQEIHVLAYHIICGMVEELI</sequence>
<dbReference type="EC" id="5.3.1.28" evidence="2"/>
<dbReference type="PROSITE" id="PS51464">
    <property type="entry name" value="SIS"/>
    <property type="match status" value="1"/>
</dbReference>
<evidence type="ECO:0000313" key="2">
    <source>
        <dbReference type="EMBL" id="AQQ09178.1"/>
    </source>
</evidence>
<dbReference type="InterPro" id="IPR046348">
    <property type="entry name" value="SIS_dom_sf"/>
</dbReference>
<dbReference type="GO" id="GO:0097367">
    <property type="term" value="F:carbohydrate derivative binding"/>
    <property type="evidence" value="ECO:0007669"/>
    <property type="project" value="InterPro"/>
</dbReference>
<keyword evidence="2" id="KW-0413">Isomerase</keyword>
<organism evidence="2 3">
    <name type="scientific">Sedimentisphaera cyanobacteriorum</name>
    <dbReference type="NCBI Taxonomy" id="1940790"/>
    <lineage>
        <taxon>Bacteria</taxon>
        <taxon>Pseudomonadati</taxon>
        <taxon>Planctomycetota</taxon>
        <taxon>Phycisphaerae</taxon>
        <taxon>Sedimentisphaerales</taxon>
        <taxon>Sedimentisphaeraceae</taxon>
        <taxon>Sedimentisphaera</taxon>
    </lineage>
</organism>
<dbReference type="GO" id="GO:1901135">
    <property type="term" value="P:carbohydrate derivative metabolic process"/>
    <property type="evidence" value="ECO:0007669"/>
    <property type="project" value="InterPro"/>
</dbReference>
<evidence type="ECO:0000259" key="1">
    <source>
        <dbReference type="PROSITE" id="PS51464"/>
    </source>
</evidence>
<dbReference type="GO" id="GO:0016853">
    <property type="term" value="F:isomerase activity"/>
    <property type="evidence" value="ECO:0007669"/>
    <property type="project" value="UniProtKB-KW"/>
</dbReference>
<dbReference type="InterPro" id="IPR035461">
    <property type="entry name" value="GmhA/DiaA"/>
</dbReference>
<feature type="domain" description="SIS" evidence="1">
    <location>
        <begin position="35"/>
        <end position="188"/>
    </location>
</feature>
<dbReference type="OrthoDB" id="9781311at2"/>
<dbReference type="CDD" id="cd05006">
    <property type="entry name" value="SIS_GmhA"/>
    <property type="match status" value="1"/>
</dbReference>
<dbReference type="SUPFAM" id="SSF53697">
    <property type="entry name" value="SIS domain"/>
    <property type="match status" value="1"/>
</dbReference>